<accession>A0A371DGD9</accession>
<dbReference type="AlphaFoldDB" id="A0A371DGD9"/>
<dbReference type="PANTHER" id="PTHR38248:SF2">
    <property type="entry name" value="FUNK1 11"/>
    <property type="match status" value="1"/>
</dbReference>
<dbReference type="Pfam" id="PF17667">
    <property type="entry name" value="Pkinase_fungal"/>
    <property type="match status" value="2"/>
</dbReference>
<dbReference type="InterPro" id="IPR011009">
    <property type="entry name" value="Kinase-like_dom_sf"/>
</dbReference>
<gene>
    <name evidence="3" type="ORF">OH76DRAFT_1401468</name>
</gene>
<feature type="region of interest" description="Disordered" evidence="1">
    <location>
        <begin position="528"/>
        <end position="589"/>
    </location>
</feature>
<feature type="region of interest" description="Disordered" evidence="1">
    <location>
        <begin position="484"/>
        <end position="508"/>
    </location>
</feature>
<feature type="compositionally biased region" description="Basic and acidic residues" evidence="1">
    <location>
        <begin position="37"/>
        <end position="54"/>
    </location>
</feature>
<feature type="compositionally biased region" description="Basic and acidic residues" evidence="1">
    <location>
        <begin position="983"/>
        <end position="993"/>
    </location>
</feature>
<protein>
    <recommendedName>
        <fullName evidence="2">Fungal-type protein kinase domain-containing protein</fullName>
    </recommendedName>
</protein>
<feature type="region of interest" description="Disordered" evidence="1">
    <location>
        <begin position="1093"/>
        <end position="1184"/>
    </location>
</feature>
<sequence>MIDCPETTVLMRLSQFHKEELFDLAADFDKVHGVDTDNTHDPHSTGHTVDDNHNADNTGHTGHDVDHVGQGVDNTGEGNSGEHDLKPEESYVKKMWWAFHEAVGSMPKDVNVKEAKWGKISEKALSDAWEAVDAKHRLVTDHVLHISDSCHDETDSTLSKVDGSFIHVVDKDNVKKRYPNWADVHFLVEFKAGGTKNDPFDDSPLNGPDALAKTRIAVRGQLMSYAERVFAYQHRCTVFILLVNSDIFRVMRWDRSGVVVTEAINYCRTPHGARALLSVLHAFSKLSRAQLGLDTSAVRLVKDSCGWQRMDLLAIDDKRDLKSAEGIINGRIHNVFKKPGITYGSLSHDRRARLHDDPTCICSGHKKTPPVIPVLSHIREMFRESLVKGWPRYRLLVDGQEYLVAKHIFLGFGMVGRGTRGYVALEWKTQRFVFLKDCWRPNYTGLEKEADILAKLNANGVENIPTIVRYGDVLHTEPGFGEQITGASQYRRGGPKKVDTTLPPYEATVPPLSKIQEKLTMFVKDAEYHPPEKPNMRPTVSDPGQVPESLGDGPPKAGPTDPAGKSATKLNAWVPSNVTAPPPPTTGARGVKRSYEIFLDKPKMGDGLRHMIHTRLVVQEICLPLTAFTSSRQYVRILYECICAHAAAYAKCGYIHRDISAGNLLIYPEIVCLSDGRYGIYWRGLLADWELAKHFSTKGARQPQRTGTWHFMSAYLLLNPTMPTTIADDLESFLHVLIYGGIRRVNSSLKSIKDVQEFLNAYFAGCAYDYEHQQAACPSAKQESIIDGQTLKGTTRRIVFSTPDGTITQEHPLNKLISKLLAIFHSRYHIASWEATPKQSGAEPPQPDTALSTMWEAVKARPEDMLEAESPNLETAEAPDQMAPPTPQQYDNVEALKSHNAIARIFYTYSCSQAIKWPDADVVPDRLVPESRTKKAPRRSQASAAVGAPKHGVDPLPPVDAPEDVLMPDAEENDELEEIDSAHDVPDDAHSDHEAEDFPAPEPEAEAEPMDPDEPVERPAKRLRRDPVVQACDTDEPAFADLPMRRVTRSRSAANIAAAALALVAAVPAAAAPAAAVPAAVAPAAVAAAPAPTAAAAPIRPAATANQDSMRVTRSKTGKLPVPKASLTVAQAGASGAPAPKRGGRTRSTVADKTQTANKPAARRRAAASQATPKKNGGRRTRRS</sequence>
<evidence type="ECO:0000259" key="2">
    <source>
        <dbReference type="Pfam" id="PF17667"/>
    </source>
</evidence>
<dbReference type="Gene3D" id="1.10.510.10">
    <property type="entry name" value="Transferase(Phosphotransferase) domain 1"/>
    <property type="match status" value="1"/>
</dbReference>
<organism evidence="3 4">
    <name type="scientific">Lentinus brumalis</name>
    <dbReference type="NCBI Taxonomy" id="2498619"/>
    <lineage>
        <taxon>Eukaryota</taxon>
        <taxon>Fungi</taxon>
        <taxon>Dikarya</taxon>
        <taxon>Basidiomycota</taxon>
        <taxon>Agaricomycotina</taxon>
        <taxon>Agaricomycetes</taxon>
        <taxon>Polyporales</taxon>
        <taxon>Polyporaceae</taxon>
        <taxon>Lentinus</taxon>
    </lineage>
</organism>
<dbReference type="PROSITE" id="PS00109">
    <property type="entry name" value="PROTEIN_KINASE_TYR"/>
    <property type="match status" value="1"/>
</dbReference>
<proteinExistence type="predicted"/>
<dbReference type="Proteomes" id="UP000256964">
    <property type="component" value="Unassembled WGS sequence"/>
</dbReference>
<feature type="compositionally biased region" description="Polar residues" evidence="1">
    <location>
        <begin position="1146"/>
        <end position="1158"/>
    </location>
</feature>
<dbReference type="SUPFAM" id="SSF56112">
    <property type="entry name" value="Protein kinase-like (PK-like)"/>
    <property type="match status" value="1"/>
</dbReference>
<feature type="compositionally biased region" description="Low complexity" evidence="1">
    <location>
        <begin position="1093"/>
        <end position="1106"/>
    </location>
</feature>
<evidence type="ECO:0000256" key="1">
    <source>
        <dbReference type="SAM" id="MobiDB-lite"/>
    </source>
</evidence>
<dbReference type="InterPro" id="IPR008266">
    <property type="entry name" value="Tyr_kinase_AS"/>
</dbReference>
<name>A0A371DGD9_9APHY</name>
<dbReference type="PANTHER" id="PTHR38248">
    <property type="entry name" value="FUNK1 6"/>
    <property type="match status" value="1"/>
</dbReference>
<feature type="compositionally biased region" description="Acidic residues" evidence="1">
    <location>
        <begin position="994"/>
        <end position="1014"/>
    </location>
</feature>
<evidence type="ECO:0000313" key="4">
    <source>
        <dbReference type="Proteomes" id="UP000256964"/>
    </source>
</evidence>
<feature type="region of interest" description="Disordered" evidence="1">
    <location>
        <begin position="983"/>
        <end position="1029"/>
    </location>
</feature>
<feature type="region of interest" description="Disordered" evidence="1">
    <location>
        <begin position="37"/>
        <end position="85"/>
    </location>
</feature>
<dbReference type="EMBL" id="KZ857394">
    <property type="protein sequence ID" value="RDX51582.1"/>
    <property type="molecule type" value="Genomic_DNA"/>
</dbReference>
<dbReference type="OrthoDB" id="2757515at2759"/>
<dbReference type="InterPro" id="IPR040976">
    <property type="entry name" value="Pkinase_fungal"/>
</dbReference>
<feature type="domain" description="Fungal-type protein kinase" evidence="2">
    <location>
        <begin position="399"/>
        <end position="739"/>
    </location>
</feature>
<feature type="domain" description="Fungal-type protein kinase" evidence="2">
    <location>
        <begin position="220"/>
        <end position="301"/>
    </location>
</feature>
<keyword evidence="4" id="KW-1185">Reference proteome</keyword>
<dbReference type="GO" id="GO:0004672">
    <property type="term" value="F:protein kinase activity"/>
    <property type="evidence" value="ECO:0007669"/>
    <property type="project" value="InterPro"/>
</dbReference>
<evidence type="ECO:0000313" key="3">
    <source>
        <dbReference type="EMBL" id="RDX51582.1"/>
    </source>
</evidence>
<feature type="region of interest" description="Disordered" evidence="1">
    <location>
        <begin position="929"/>
        <end position="965"/>
    </location>
</feature>
<reference evidence="3 4" key="1">
    <citation type="journal article" date="2018" name="Biotechnol. Biofuels">
        <title>Integrative visual omics of the white-rot fungus Polyporus brumalis exposes the biotechnological potential of its oxidative enzymes for delignifying raw plant biomass.</title>
        <authorList>
            <person name="Miyauchi S."/>
            <person name="Rancon A."/>
            <person name="Drula E."/>
            <person name="Hage H."/>
            <person name="Chaduli D."/>
            <person name="Favel A."/>
            <person name="Grisel S."/>
            <person name="Henrissat B."/>
            <person name="Herpoel-Gimbert I."/>
            <person name="Ruiz-Duenas F.J."/>
            <person name="Chevret D."/>
            <person name="Hainaut M."/>
            <person name="Lin J."/>
            <person name="Wang M."/>
            <person name="Pangilinan J."/>
            <person name="Lipzen A."/>
            <person name="Lesage-Meessen L."/>
            <person name="Navarro D."/>
            <person name="Riley R."/>
            <person name="Grigoriev I.V."/>
            <person name="Zhou S."/>
            <person name="Raouche S."/>
            <person name="Rosso M.N."/>
        </authorList>
    </citation>
    <scope>NUCLEOTIDE SEQUENCE [LARGE SCALE GENOMIC DNA]</scope>
    <source>
        <strain evidence="3 4">BRFM 1820</strain>
    </source>
</reference>